<dbReference type="EnsemblMetazoa" id="G21490.1">
    <property type="protein sequence ID" value="G21490.1:cds"/>
    <property type="gene ID" value="G21490"/>
</dbReference>
<dbReference type="PANTHER" id="PTHR46481">
    <property type="entry name" value="ZINC FINGER BED DOMAIN-CONTAINING PROTEIN 4"/>
    <property type="match status" value="1"/>
</dbReference>
<sequence length="197" mass="22841">MEMWMSRRVRVRKQDTHNVTQPSQNLQGKTLARALEQAVKDWGLPSNPNPPKVTDNASNMDKAGILFKTECHIKCYAHTPNLAVQKSLKVKQVSHILSRMRKIVAFFHQSSVATAKLREQADILQLPAHKLLIDMPTRWNSAYDMVSRFLEKQCAIATVLRMKEISKFRDKPPWQRTYCAFLQLLLHQRDFFPQQAT</sequence>
<dbReference type="PANTHER" id="PTHR46481:SF4">
    <property type="entry name" value="ZINC FINGER BED DOMAIN-CONTAINING PROTEIN 4"/>
    <property type="match status" value="1"/>
</dbReference>
<name>A0A8W8K1F6_MAGGI</name>
<reference evidence="1" key="1">
    <citation type="submission" date="2022-08" db="UniProtKB">
        <authorList>
            <consortium name="EnsemblMetazoa"/>
        </authorList>
    </citation>
    <scope>IDENTIFICATION</scope>
    <source>
        <strain evidence="1">05x7-T-G4-1.051#20</strain>
    </source>
</reference>
<dbReference type="InterPro" id="IPR052035">
    <property type="entry name" value="ZnF_BED_domain_contain"/>
</dbReference>
<keyword evidence="2" id="KW-1185">Reference proteome</keyword>
<evidence type="ECO:0000313" key="1">
    <source>
        <dbReference type="EnsemblMetazoa" id="G21490.1:cds"/>
    </source>
</evidence>
<proteinExistence type="predicted"/>
<evidence type="ECO:0008006" key="3">
    <source>
        <dbReference type="Google" id="ProtNLM"/>
    </source>
</evidence>
<dbReference type="AlphaFoldDB" id="A0A8W8K1F6"/>
<dbReference type="SUPFAM" id="SSF53098">
    <property type="entry name" value="Ribonuclease H-like"/>
    <property type="match status" value="1"/>
</dbReference>
<dbReference type="Proteomes" id="UP000005408">
    <property type="component" value="Unassembled WGS sequence"/>
</dbReference>
<dbReference type="InterPro" id="IPR012337">
    <property type="entry name" value="RNaseH-like_sf"/>
</dbReference>
<protein>
    <recommendedName>
        <fullName evidence="3">Zinc finger BED domain-containing protein 4</fullName>
    </recommendedName>
</protein>
<organism evidence="1 2">
    <name type="scientific">Magallana gigas</name>
    <name type="common">Pacific oyster</name>
    <name type="synonym">Crassostrea gigas</name>
    <dbReference type="NCBI Taxonomy" id="29159"/>
    <lineage>
        <taxon>Eukaryota</taxon>
        <taxon>Metazoa</taxon>
        <taxon>Spiralia</taxon>
        <taxon>Lophotrochozoa</taxon>
        <taxon>Mollusca</taxon>
        <taxon>Bivalvia</taxon>
        <taxon>Autobranchia</taxon>
        <taxon>Pteriomorphia</taxon>
        <taxon>Ostreida</taxon>
        <taxon>Ostreoidea</taxon>
        <taxon>Ostreidae</taxon>
        <taxon>Magallana</taxon>
    </lineage>
</organism>
<accession>A0A8W8K1F6</accession>
<evidence type="ECO:0000313" key="2">
    <source>
        <dbReference type="Proteomes" id="UP000005408"/>
    </source>
</evidence>